<name>A0ABU8UCR2_9ACTN</name>
<evidence type="ECO:0000256" key="2">
    <source>
        <dbReference type="SAM" id="Phobius"/>
    </source>
</evidence>
<feature type="transmembrane region" description="Helical" evidence="2">
    <location>
        <begin position="21"/>
        <end position="41"/>
    </location>
</feature>
<gene>
    <name evidence="3" type="ORF">WKI68_39735</name>
</gene>
<comment type="caution">
    <text evidence="3">The sequence shown here is derived from an EMBL/GenBank/DDBJ whole genome shotgun (WGS) entry which is preliminary data.</text>
</comment>
<keyword evidence="4" id="KW-1185">Reference proteome</keyword>
<keyword evidence="2" id="KW-1133">Transmembrane helix</keyword>
<evidence type="ECO:0000313" key="3">
    <source>
        <dbReference type="EMBL" id="MEJ8645692.1"/>
    </source>
</evidence>
<proteinExistence type="predicted"/>
<reference evidence="3 4" key="1">
    <citation type="submission" date="2024-03" db="EMBL/GenBank/DDBJ databases">
        <title>Novel Streptomyces species of biotechnological and ecological value are a feature of Machair soil.</title>
        <authorList>
            <person name="Prole J.R."/>
            <person name="Goodfellow M."/>
            <person name="Allenby N."/>
            <person name="Ward A.C."/>
        </authorList>
    </citation>
    <scope>NUCLEOTIDE SEQUENCE [LARGE SCALE GENOMIC DNA]</scope>
    <source>
        <strain evidence="3 4">MS1.HAVA.3</strain>
    </source>
</reference>
<organism evidence="3 4">
    <name type="scientific">Streptomyces caledonius</name>
    <dbReference type="NCBI Taxonomy" id="3134107"/>
    <lineage>
        <taxon>Bacteria</taxon>
        <taxon>Bacillati</taxon>
        <taxon>Actinomycetota</taxon>
        <taxon>Actinomycetes</taxon>
        <taxon>Kitasatosporales</taxon>
        <taxon>Streptomycetaceae</taxon>
        <taxon>Streptomyces</taxon>
    </lineage>
</organism>
<sequence length="82" mass="7834">MAGRQSESRTDAAWPRWAPPPALAGFVVLLVTMFALSYGVGSAAGPVAPGMHPSGTDPGPGSGTPGGGGMGGMGGTHSGGGR</sequence>
<keyword evidence="2" id="KW-0812">Transmembrane</keyword>
<keyword evidence="2" id="KW-0472">Membrane</keyword>
<feature type="compositionally biased region" description="Low complexity" evidence="1">
    <location>
        <begin position="45"/>
        <end position="57"/>
    </location>
</feature>
<accession>A0ABU8UCR2</accession>
<feature type="region of interest" description="Disordered" evidence="1">
    <location>
        <begin position="45"/>
        <end position="82"/>
    </location>
</feature>
<evidence type="ECO:0008006" key="5">
    <source>
        <dbReference type="Google" id="ProtNLM"/>
    </source>
</evidence>
<dbReference type="EMBL" id="JBBKAM010000004">
    <property type="protein sequence ID" value="MEJ8645692.1"/>
    <property type="molecule type" value="Genomic_DNA"/>
</dbReference>
<evidence type="ECO:0000313" key="4">
    <source>
        <dbReference type="Proteomes" id="UP001382904"/>
    </source>
</evidence>
<evidence type="ECO:0000256" key="1">
    <source>
        <dbReference type="SAM" id="MobiDB-lite"/>
    </source>
</evidence>
<protein>
    <recommendedName>
        <fullName evidence="5">Secreted protein</fullName>
    </recommendedName>
</protein>
<dbReference type="Proteomes" id="UP001382904">
    <property type="component" value="Unassembled WGS sequence"/>
</dbReference>
<feature type="compositionally biased region" description="Gly residues" evidence="1">
    <location>
        <begin position="58"/>
        <end position="82"/>
    </location>
</feature>